<evidence type="ECO:0000256" key="1">
    <source>
        <dbReference type="SAM" id="MobiDB-lite"/>
    </source>
</evidence>
<dbReference type="AlphaFoldDB" id="A0A835F2Q3"/>
<feature type="region of interest" description="Disordered" evidence="1">
    <location>
        <begin position="1"/>
        <end position="47"/>
    </location>
</feature>
<reference evidence="2" key="1">
    <citation type="submission" date="2020-07" db="EMBL/GenBank/DDBJ databases">
        <title>Genome sequence and genetic diversity analysis of an under-domesticated orphan crop, white fonio (Digitaria exilis).</title>
        <authorList>
            <person name="Bennetzen J.L."/>
            <person name="Chen S."/>
            <person name="Ma X."/>
            <person name="Wang X."/>
            <person name="Yssel A.E.J."/>
            <person name="Chaluvadi S.R."/>
            <person name="Johnson M."/>
            <person name="Gangashetty P."/>
            <person name="Hamidou F."/>
            <person name="Sanogo M.D."/>
            <person name="Zwaenepoel A."/>
            <person name="Wallace J."/>
            <person name="Van De Peer Y."/>
            <person name="Van Deynze A."/>
        </authorList>
    </citation>
    <scope>NUCLEOTIDE SEQUENCE</scope>
    <source>
        <tissue evidence="2">Leaves</tissue>
    </source>
</reference>
<accession>A0A835F2Q3</accession>
<dbReference type="EMBL" id="JACEFO010001646">
    <property type="protein sequence ID" value="KAF8726648.1"/>
    <property type="molecule type" value="Genomic_DNA"/>
</dbReference>
<sequence>MGNSLPCPCVRHHEADESSEGTAAAGAKRWRRKPKRQASRRNARAARPGHVVPIMDMPAEDDGGEAWRLPECPAGFGRDGGEVRRVKIVMRRKDVAELVARLEKQRVHAGAGRNAGGAMADELNVVGHSNAIVVNDGGRVTMSPCRDAWRPRLSIIPENY</sequence>
<evidence type="ECO:0000313" key="3">
    <source>
        <dbReference type="Proteomes" id="UP000636709"/>
    </source>
</evidence>
<name>A0A835F2Q3_9POAL</name>
<proteinExistence type="predicted"/>
<organism evidence="2 3">
    <name type="scientific">Digitaria exilis</name>
    <dbReference type="NCBI Taxonomy" id="1010633"/>
    <lineage>
        <taxon>Eukaryota</taxon>
        <taxon>Viridiplantae</taxon>
        <taxon>Streptophyta</taxon>
        <taxon>Embryophyta</taxon>
        <taxon>Tracheophyta</taxon>
        <taxon>Spermatophyta</taxon>
        <taxon>Magnoliopsida</taxon>
        <taxon>Liliopsida</taxon>
        <taxon>Poales</taxon>
        <taxon>Poaceae</taxon>
        <taxon>PACMAD clade</taxon>
        <taxon>Panicoideae</taxon>
        <taxon>Panicodae</taxon>
        <taxon>Paniceae</taxon>
        <taxon>Anthephorinae</taxon>
        <taxon>Digitaria</taxon>
    </lineage>
</organism>
<gene>
    <name evidence="2" type="ORF">HU200_019108</name>
</gene>
<feature type="compositionally biased region" description="Basic residues" evidence="1">
    <location>
        <begin position="28"/>
        <end position="44"/>
    </location>
</feature>
<evidence type="ECO:0000313" key="2">
    <source>
        <dbReference type="EMBL" id="KAF8726648.1"/>
    </source>
</evidence>
<comment type="caution">
    <text evidence="2">The sequence shown here is derived from an EMBL/GenBank/DDBJ whole genome shotgun (WGS) entry which is preliminary data.</text>
</comment>
<dbReference type="OrthoDB" id="651676at2759"/>
<protein>
    <submittedName>
        <fullName evidence="2">Uncharacterized protein</fullName>
    </submittedName>
</protein>
<dbReference type="Proteomes" id="UP000636709">
    <property type="component" value="Unassembled WGS sequence"/>
</dbReference>
<keyword evidence="3" id="KW-1185">Reference proteome</keyword>